<evidence type="ECO:0000256" key="5">
    <source>
        <dbReference type="ARBA" id="ARBA00022840"/>
    </source>
</evidence>
<feature type="domain" description="Carbohydrate kinase PfkB" evidence="6">
    <location>
        <begin position="16"/>
        <end position="286"/>
    </location>
</feature>
<dbReference type="Gene3D" id="3.40.1190.20">
    <property type="match status" value="1"/>
</dbReference>
<dbReference type="RefSeq" id="WP_076442809.1">
    <property type="nucleotide sequence ID" value="NZ_FTNI01000046.1"/>
</dbReference>
<dbReference type="PANTHER" id="PTHR43085">
    <property type="entry name" value="HEXOKINASE FAMILY MEMBER"/>
    <property type="match status" value="1"/>
</dbReference>
<evidence type="ECO:0000313" key="7">
    <source>
        <dbReference type="EMBL" id="SIS23401.1"/>
    </source>
</evidence>
<protein>
    <submittedName>
        <fullName evidence="7">2-dehydro-3-deoxygluconokinase</fullName>
    </submittedName>
</protein>
<dbReference type="EMBL" id="FTNI01000046">
    <property type="protein sequence ID" value="SIS23401.1"/>
    <property type="molecule type" value="Genomic_DNA"/>
</dbReference>
<dbReference type="STRING" id="58117.SAMN05421833_14652"/>
<organism evidence="7 8">
    <name type="scientific">Microbispora rosea</name>
    <dbReference type="NCBI Taxonomy" id="58117"/>
    <lineage>
        <taxon>Bacteria</taxon>
        <taxon>Bacillati</taxon>
        <taxon>Actinomycetota</taxon>
        <taxon>Actinomycetes</taxon>
        <taxon>Streptosporangiales</taxon>
        <taxon>Streptosporangiaceae</taxon>
        <taxon>Microbispora</taxon>
    </lineage>
</organism>
<name>A0A1N7HF97_9ACTN</name>
<evidence type="ECO:0000256" key="2">
    <source>
        <dbReference type="ARBA" id="ARBA00022679"/>
    </source>
</evidence>
<evidence type="ECO:0000256" key="3">
    <source>
        <dbReference type="ARBA" id="ARBA00022741"/>
    </source>
</evidence>
<evidence type="ECO:0000259" key="6">
    <source>
        <dbReference type="Pfam" id="PF00294"/>
    </source>
</evidence>
<evidence type="ECO:0000313" key="8">
    <source>
        <dbReference type="Proteomes" id="UP000186096"/>
    </source>
</evidence>
<dbReference type="Proteomes" id="UP000186096">
    <property type="component" value="Unassembled WGS sequence"/>
</dbReference>
<keyword evidence="3" id="KW-0547">Nucleotide-binding</keyword>
<keyword evidence="8" id="KW-1185">Reference proteome</keyword>
<dbReference type="AlphaFoldDB" id="A0A1N7HF97"/>
<dbReference type="GO" id="GO:0016301">
    <property type="term" value="F:kinase activity"/>
    <property type="evidence" value="ECO:0007669"/>
    <property type="project" value="UniProtKB-KW"/>
</dbReference>
<dbReference type="SUPFAM" id="SSF53613">
    <property type="entry name" value="Ribokinase-like"/>
    <property type="match status" value="1"/>
</dbReference>
<keyword evidence="5" id="KW-0067">ATP-binding</keyword>
<comment type="similarity">
    <text evidence="1">Belongs to the carbohydrate kinase PfkB family.</text>
</comment>
<dbReference type="CDD" id="cd01166">
    <property type="entry name" value="KdgK"/>
    <property type="match status" value="1"/>
</dbReference>
<accession>A0A1N7HF97</accession>
<dbReference type="GO" id="GO:0005524">
    <property type="term" value="F:ATP binding"/>
    <property type="evidence" value="ECO:0007669"/>
    <property type="project" value="UniProtKB-KW"/>
</dbReference>
<gene>
    <name evidence="7" type="ORF">SAMN05421833_14652</name>
</gene>
<dbReference type="Pfam" id="PF00294">
    <property type="entry name" value="PfkB"/>
    <property type="match status" value="1"/>
</dbReference>
<dbReference type="InterPro" id="IPR050306">
    <property type="entry name" value="PfkB_Carbo_kinase"/>
</dbReference>
<reference evidence="8" key="1">
    <citation type="submission" date="2017-01" db="EMBL/GenBank/DDBJ databases">
        <authorList>
            <person name="Varghese N."/>
            <person name="Submissions S."/>
        </authorList>
    </citation>
    <scope>NUCLEOTIDE SEQUENCE [LARGE SCALE GENOMIC DNA]</scope>
    <source>
        <strain evidence="8">ATCC 12950</strain>
    </source>
</reference>
<keyword evidence="2" id="KW-0808">Transferase</keyword>
<evidence type="ECO:0000256" key="4">
    <source>
        <dbReference type="ARBA" id="ARBA00022777"/>
    </source>
</evidence>
<dbReference type="OrthoDB" id="9808601at2"/>
<dbReference type="InterPro" id="IPR011611">
    <property type="entry name" value="PfkB_dom"/>
</dbReference>
<dbReference type="PANTHER" id="PTHR43085:SF1">
    <property type="entry name" value="PSEUDOURIDINE KINASE-RELATED"/>
    <property type="match status" value="1"/>
</dbReference>
<sequence>MTEVFTLGEALGVVSGDRLRHDMTIRLDVEGPELTTAVGLARLGHTVSWLGRVSADELGMRTLTVLRGEGVEVSHVRVDETTATGLILRQRRIGRSSHAVHYREGSAGSHLSTGDVPGEAVQSARILHVTGVTLGLSGLAWSAVHHAVKIARDAGVLVSVDVNHRANLWESSEEARQGLTELAASADVLFATQDELMLVEPVLASTPELVVTRGVKGASATVEGLRYDTQAAPVTAVDPSEVGGAFVAGYLSAILDGLHPADRLKRGISVAAFAVASHSSWQGLPTRGELPP</sequence>
<dbReference type="InterPro" id="IPR029056">
    <property type="entry name" value="Ribokinase-like"/>
</dbReference>
<keyword evidence="4 7" id="KW-0418">Kinase</keyword>
<proteinExistence type="inferred from homology"/>
<evidence type="ECO:0000256" key="1">
    <source>
        <dbReference type="ARBA" id="ARBA00010688"/>
    </source>
</evidence>